<dbReference type="RefSeq" id="WP_012927807.1">
    <property type="nucleotide sequence ID" value="NC_013730.1"/>
</dbReference>
<name>D2QN95_SPILD</name>
<keyword evidence="2" id="KW-1185">Reference proteome</keyword>
<sequence length="345" mass="38021">MRTYLIWSLLLLTAWLTLASWRTDAIPEKLSDYGFFTGNPAAQKPAPGVVPYSLNTPLFSDYAEKLRFVKLPAGGSVAYNDSSVLNFPQGTTLIKTFYYPLDFREPAKGRRLMETRLLVHQANGWKAFEYVWNDEQTDAFLEVAGDTKTVSYVDAGGQTRQHAYTIPNLNQCKGCHNRNEVMTPIGPSIRQLNGDLAYAATGTENQLTYWQKSGMLTGLPSLASCPKAPVWNDPKTGSLNDRARIWLDINCAHCHNPKGPAMTSGLNLSLTETDPTALGIQKTPVAAGRGSGGHPYDIVPGKPEESILIYRLTSTDPGVMMPELGRKTAHSESLALLRDWIKAMK</sequence>
<dbReference type="NCBIfam" id="TIGR03806">
    <property type="entry name" value="chp_HNE_0200"/>
    <property type="match status" value="1"/>
</dbReference>
<proteinExistence type="predicted"/>
<accession>D2QN95</accession>
<reference evidence="1 2" key="1">
    <citation type="journal article" date="2010" name="Stand. Genomic Sci.">
        <title>Complete genome sequence of Spirosoma linguale type strain (1).</title>
        <authorList>
            <person name="Lail K."/>
            <person name="Sikorski J."/>
            <person name="Saunders E."/>
            <person name="Lapidus A."/>
            <person name="Glavina Del Rio T."/>
            <person name="Copeland A."/>
            <person name="Tice H."/>
            <person name="Cheng J.-F."/>
            <person name="Lucas S."/>
            <person name="Nolan M."/>
            <person name="Bruce D."/>
            <person name="Goodwin L."/>
            <person name="Pitluck S."/>
            <person name="Ivanova N."/>
            <person name="Mavromatis K."/>
            <person name="Ovchinnikova G."/>
            <person name="Pati A."/>
            <person name="Chen A."/>
            <person name="Palaniappan K."/>
            <person name="Land M."/>
            <person name="Hauser L."/>
            <person name="Chang Y.-J."/>
            <person name="Jeffries C.D."/>
            <person name="Chain P."/>
            <person name="Brettin T."/>
            <person name="Detter J.C."/>
            <person name="Schuetze A."/>
            <person name="Rohde M."/>
            <person name="Tindall B.J."/>
            <person name="Goeker M."/>
            <person name="Bristow J."/>
            <person name="Eisen J.A."/>
            <person name="Markowitz V."/>
            <person name="Hugenholtz P."/>
            <person name="Kyrpides N.C."/>
            <person name="Klenk H.-P."/>
            <person name="Chen F."/>
        </authorList>
    </citation>
    <scope>NUCLEOTIDE SEQUENCE [LARGE SCALE GENOMIC DNA]</scope>
    <source>
        <strain evidence="2">ATCC 33905 / DSM 74 / LMG 10896 / Claus 1</strain>
    </source>
</reference>
<dbReference type="Proteomes" id="UP000002028">
    <property type="component" value="Chromosome"/>
</dbReference>
<dbReference type="STRING" id="504472.Slin_3273"/>
<evidence type="ECO:0000313" key="2">
    <source>
        <dbReference type="Proteomes" id="UP000002028"/>
    </source>
</evidence>
<dbReference type="InterPro" id="IPR022269">
    <property type="entry name" value="SO_2930-like_C"/>
</dbReference>
<dbReference type="AlphaFoldDB" id="D2QN95"/>
<dbReference type="HOGENOM" id="CLU_035802_0_0_10"/>
<organism evidence="1 2">
    <name type="scientific">Spirosoma linguale (strain ATCC 33905 / DSM 74 / LMG 10896 / Claus 1)</name>
    <dbReference type="NCBI Taxonomy" id="504472"/>
    <lineage>
        <taxon>Bacteria</taxon>
        <taxon>Pseudomonadati</taxon>
        <taxon>Bacteroidota</taxon>
        <taxon>Cytophagia</taxon>
        <taxon>Cytophagales</taxon>
        <taxon>Cytophagaceae</taxon>
        <taxon>Spirosoma</taxon>
    </lineage>
</organism>
<dbReference type="KEGG" id="sli:Slin_3273"/>
<dbReference type="eggNOG" id="COG5434">
    <property type="taxonomic scope" value="Bacteria"/>
</dbReference>
<dbReference type="EMBL" id="CP001769">
    <property type="protein sequence ID" value="ADB39284.1"/>
    <property type="molecule type" value="Genomic_DNA"/>
</dbReference>
<dbReference type="SUPFAM" id="SSF48695">
    <property type="entry name" value="Multiheme cytochromes"/>
    <property type="match status" value="1"/>
</dbReference>
<gene>
    <name evidence="1" type="ordered locus">Slin_3273</name>
</gene>
<evidence type="ECO:0008006" key="3">
    <source>
        <dbReference type="Google" id="ProtNLM"/>
    </source>
</evidence>
<evidence type="ECO:0000313" key="1">
    <source>
        <dbReference type="EMBL" id="ADB39284.1"/>
    </source>
</evidence>
<protein>
    <recommendedName>
        <fullName evidence="3">Cytochrome C Planctomycete-type domain-containing protein</fullName>
    </recommendedName>
</protein>
<dbReference type="InterPro" id="IPR036280">
    <property type="entry name" value="Multihaem_cyt_sf"/>
</dbReference>